<name>A0A1P8UBK7_9MICO</name>
<dbReference type="SUPFAM" id="SSF143120">
    <property type="entry name" value="YefM-like"/>
    <property type="match status" value="1"/>
</dbReference>
<dbReference type="InterPro" id="IPR036165">
    <property type="entry name" value="YefM-like_sf"/>
</dbReference>
<gene>
    <name evidence="3" type="ORF">BOH66_15505</name>
</gene>
<dbReference type="InterPro" id="IPR006442">
    <property type="entry name" value="Antitoxin_Phd/YefM"/>
</dbReference>
<dbReference type="NCBIfam" id="TIGR01552">
    <property type="entry name" value="phd_fam"/>
    <property type="match status" value="1"/>
</dbReference>
<evidence type="ECO:0000256" key="2">
    <source>
        <dbReference type="RuleBase" id="RU362080"/>
    </source>
</evidence>
<evidence type="ECO:0000313" key="4">
    <source>
        <dbReference type="Proteomes" id="UP000187185"/>
    </source>
</evidence>
<dbReference type="KEGG" id="maur:BOH66_15505"/>
<dbReference type="Proteomes" id="UP000187185">
    <property type="component" value="Chromosome"/>
</dbReference>
<comment type="similarity">
    <text evidence="1 2">Belongs to the phD/YefM antitoxin family.</text>
</comment>
<dbReference type="OrthoDB" id="9802003at2"/>
<keyword evidence="4" id="KW-1185">Reference proteome</keyword>
<dbReference type="AlphaFoldDB" id="A0A1P8UBK7"/>
<sequence length="96" mass="10237">MYMTVLSLADARASLSKHVESAVTTHERFEITRNGARVAVLMSAEDYDALVETVDILSNPDEVAALRTAIAELESGDVSSADEVRAAMVARGRLAG</sequence>
<dbReference type="PANTHER" id="PTHR33713">
    <property type="entry name" value="ANTITOXIN YAFN-RELATED"/>
    <property type="match status" value="1"/>
</dbReference>
<accession>A0A1P8UBK7</accession>
<organism evidence="3 4">
    <name type="scientific">Microbacterium aurum</name>
    <dbReference type="NCBI Taxonomy" id="36805"/>
    <lineage>
        <taxon>Bacteria</taxon>
        <taxon>Bacillati</taxon>
        <taxon>Actinomycetota</taxon>
        <taxon>Actinomycetes</taxon>
        <taxon>Micrococcales</taxon>
        <taxon>Microbacteriaceae</taxon>
        <taxon>Microbacterium</taxon>
    </lineage>
</organism>
<protein>
    <recommendedName>
        <fullName evidence="2">Antitoxin</fullName>
    </recommendedName>
</protein>
<comment type="function">
    <text evidence="2">Antitoxin component of a type II toxin-antitoxin (TA) system.</text>
</comment>
<dbReference type="Gene3D" id="1.10.1220.170">
    <property type="match status" value="1"/>
</dbReference>
<dbReference type="STRING" id="36805.BOH66_15505"/>
<proteinExistence type="inferred from homology"/>
<evidence type="ECO:0000256" key="1">
    <source>
        <dbReference type="ARBA" id="ARBA00009981"/>
    </source>
</evidence>
<evidence type="ECO:0000313" key="3">
    <source>
        <dbReference type="EMBL" id="APZ35482.1"/>
    </source>
</evidence>
<dbReference type="Gene3D" id="3.40.1620.10">
    <property type="entry name" value="YefM-like domain"/>
    <property type="match status" value="1"/>
</dbReference>
<dbReference type="Pfam" id="PF02604">
    <property type="entry name" value="PhdYeFM_antitox"/>
    <property type="match status" value="1"/>
</dbReference>
<dbReference type="InterPro" id="IPR051405">
    <property type="entry name" value="phD/YefM_antitoxin"/>
</dbReference>
<dbReference type="PANTHER" id="PTHR33713:SF10">
    <property type="entry name" value="ANTITOXIN YAFN"/>
    <property type="match status" value="1"/>
</dbReference>
<reference evidence="3 4" key="1">
    <citation type="submission" date="2016-12" db="EMBL/GenBank/DDBJ databases">
        <title>Complete genome sequence of Microbacterium aurum KACC 15219.</title>
        <authorList>
            <person name="Jung Y."/>
            <person name="Shin J.-H."/>
            <person name="Lee Y.-J."/>
            <person name="Yi H."/>
            <person name="Bahn Y.-S."/>
            <person name="Kim J.F."/>
            <person name="Lee D.-W."/>
        </authorList>
    </citation>
    <scope>NUCLEOTIDE SEQUENCE [LARGE SCALE GENOMIC DNA]</scope>
    <source>
        <strain evidence="3 4">KACC 15219</strain>
    </source>
</reference>
<dbReference type="EMBL" id="CP018762">
    <property type="protein sequence ID" value="APZ35482.1"/>
    <property type="molecule type" value="Genomic_DNA"/>
</dbReference>